<accession>A0A3B0ZJT9</accession>
<dbReference type="SUPFAM" id="SSF52540">
    <property type="entry name" value="P-loop containing nucleoside triphosphate hydrolases"/>
    <property type="match status" value="1"/>
</dbReference>
<evidence type="ECO:0000256" key="2">
    <source>
        <dbReference type="ARBA" id="ARBA00022801"/>
    </source>
</evidence>
<keyword evidence="1" id="KW-0547">Nucleotide-binding</keyword>
<gene>
    <name evidence="6" type="ORF">MNBD_GAMMA20-211</name>
</gene>
<dbReference type="PANTHER" id="PTHR11070:SF2">
    <property type="entry name" value="ATP-DEPENDENT DNA HELICASE SRS2"/>
    <property type="match status" value="1"/>
</dbReference>
<dbReference type="AlphaFoldDB" id="A0A3B0ZJT9"/>
<sequence>SAFIAHAALEAGEKQTSGGEDGVQLMTLHSAKGLEFPLVFLCGVEEGLFPHKMSIEEPGRLEEERRLCYVGITRARERLYLTHAEARYLYGKETFPHRSRFLDEIPAELIEEVRLGGSVVMPASNHAFGTAPVQQESNGLRLGQRVQHAKFGEGVVLDVEGQGAQARVQVNFDAQGAKWLMSAYANLQPI</sequence>
<reference evidence="6" key="1">
    <citation type="submission" date="2018-06" db="EMBL/GenBank/DDBJ databases">
        <authorList>
            <person name="Zhirakovskaya E."/>
        </authorList>
    </citation>
    <scope>NUCLEOTIDE SEQUENCE</scope>
</reference>
<protein>
    <submittedName>
        <fullName evidence="6">ATP-dependent DNA helicase UvrD/PcrA</fullName>
        <ecNumber evidence="6">3.6.4.12</ecNumber>
    </submittedName>
</protein>
<keyword evidence="2 6" id="KW-0378">Hydrolase</keyword>
<evidence type="ECO:0000259" key="5">
    <source>
        <dbReference type="Pfam" id="PF13361"/>
    </source>
</evidence>
<dbReference type="InterPro" id="IPR014017">
    <property type="entry name" value="DNA_helicase_UvrD-like_C"/>
</dbReference>
<dbReference type="InterPro" id="IPR000212">
    <property type="entry name" value="DNA_helicase_UvrD/REP"/>
</dbReference>
<dbReference type="InterPro" id="IPR027417">
    <property type="entry name" value="P-loop_NTPase"/>
</dbReference>
<evidence type="ECO:0000313" key="6">
    <source>
        <dbReference type="EMBL" id="VAW93715.1"/>
    </source>
</evidence>
<dbReference type="PANTHER" id="PTHR11070">
    <property type="entry name" value="UVRD / RECB / PCRA DNA HELICASE FAMILY MEMBER"/>
    <property type="match status" value="1"/>
</dbReference>
<dbReference type="GO" id="GO:0000725">
    <property type="term" value="P:recombinational repair"/>
    <property type="evidence" value="ECO:0007669"/>
    <property type="project" value="TreeGrafter"/>
</dbReference>
<dbReference type="GO" id="GO:0033202">
    <property type="term" value="C:DNA helicase complex"/>
    <property type="evidence" value="ECO:0007669"/>
    <property type="project" value="TreeGrafter"/>
</dbReference>
<dbReference type="CDD" id="cd18807">
    <property type="entry name" value="SF1_C_UvrD"/>
    <property type="match status" value="1"/>
</dbReference>
<evidence type="ECO:0000256" key="3">
    <source>
        <dbReference type="ARBA" id="ARBA00022806"/>
    </source>
</evidence>
<feature type="domain" description="UvrD-like helicase C-terminal" evidence="5">
    <location>
        <begin position="2"/>
        <end position="85"/>
    </location>
</feature>
<dbReference type="GO" id="GO:0043138">
    <property type="term" value="F:3'-5' DNA helicase activity"/>
    <property type="evidence" value="ECO:0007669"/>
    <property type="project" value="TreeGrafter"/>
</dbReference>
<dbReference type="GO" id="GO:0003677">
    <property type="term" value="F:DNA binding"/>
    <property type="evidence" value="ECO:0007669"/>
    <property type="project" value="InterPro"/>
</dbReference>
<dbReference type="GO" id="GO:0005524">
    <property type="term" value="F:ATP binding"/>
    <property type="evidence" value="ECO:0007669"/>
    <property type="project" value="UniProtKB-KW"/>
</dbReference>
<dbReference type="Pfam" id="PF21196">
    <property type="entry name" value="PcrA_UvrD_tudor"/>
    <property type="match status" value="1"/>
</dbReference>
<evidence type="ECO:0000256" key="4">
    <source>
        <dbReference type="ARBA" id="ARBA00022840"/>
    </source>
</evidence>
<keyword evidence="3 6" id="KW-0347">Helicase</keyword>
<dbReference type="GO" id="GO:0005829">
    <property type="term" value="C:cytosol"/>
    <property type="evidence" value="ECO:0007669"/>
    <property type="project" value="TreeGrafter"/>
</dbReference>
<dbReference type="EMBL" id="UOFU01000034">
    <property type="protein sequence ID" value="VAW93715.1"/>
    <property type="molecule type" value="Genomic_DNA"/>
</dbReference>
<dbReference type="GO" id="GO:0016787">
    <property type="term" value="F:hydrolase activity"/>
    <property type="evidence" value="ECO:0007669"/>
    <property type="project" value="UniProtKB-KW"/>
</dbReference>
<name>A0A3B0ZJT9_9ZZZZ</name>
<dbReference type="Gene3D" id="3.40.50.300">
    <property type="entry name" value="P-loop containing nucleotide triphosphate hydrolases"/>
    <property type="match status" value="1"/>
</dbReference>
<evidence type="ECO:0000256" key="1">
    <source>
        <dbReference type="ARBA" id="ARBA00022741"/>
    </source>
</evidence>
<proteinExistence type="predicted"/>
<dbReference type="EC" id="3.6.4.12" evidence="6"/>
<keyword evidence="4" id="KW-0067">ATP-binding</keyword>
<feature type="non-terminal residue" evidence="6">
    <location>
        <position position="1"/>
    </location>
</feature>
<dbReference type="Pfam" id="PF13361">
    <property type="entry name" value="UvrD_C"/>
    <property type="match status" value="1"/>
</dbReference>
<organism evidence="6">
    <name type="scientific">hydrothermal vent metagenome</name>
    <dbReference type="NCBI Taxonomy" id="652676"/>
    <lineage>
        <taxon>unclassified sequences</taxon>
        <taxon>metagenomes</taxon>
        <taxon>ecological metagenomes</taxon>
    </lineage>
</organism>